<dbReference type="InterPro" id="IPR025738">
    <property type="entry name" value="BatD"/>
</dbReference>
<evidence type="ECO:0000313" key="2">
    <source>
        <dbReference type="Proteomes" id="UP000093514"/>
    </source>
</evidence>
<accession>A0A1C0AAV9</accession>
<reference evidence="2" key="1">
    <citation type="submission" date="2016-07" db="EMBL/GenBank/DDBJ databases">
        <authorList>
            <person name="Florea S."/>
            <person name="Webb J.S."/>
            <person name="Jaromczyk J."/>
            <person name="Schardl C.L."/>
        </authorList>
    </citation>
    <scope>NUCLEOTIDE SEQUENCE [LARGE SCALE GENOMIC DNA]</scope>
    <source>
        <strain evidence="2">Z6</strain>
    </source>
</reference>
<reference evidence="1 2" key="2">
    <citation type="submission" date="2016-08" db="EMBL/GenBank/DDBJ databases">
        <title>Orenia metallireducens sp. nov. strain Z6, a Novel Metal-reducing Firmicute from the Deep Subsurface.</title>
        <authorList>
            <person name="Maxim B.I."/>
            <person name="Kenneth K."/>
            <person name="Flynn T.M."/>
            <person name="Oloughlin E.J."/>
            <person name="Locke R.A."/>
            <person name="Weber J.R."/>
            <person name="Egan S.M."/>
            <person name="Mackie R.I."/>
            <person name="Cann I.K."/>
        </authorList>
    </citation>
    <scope>NUCLEOTIDE SEQUENCE [LARGE SCALE GENOMIC DNA]</scope>
    <source>
        <strain evidence="1 2">Z6</strain>
    </source>
</reference>
<comment type="caution">
    <text evidence="1">The sequence shown here is derived from an EMBL/GenBank/DDBJ whole genome shotgun (WGS) entry which is preliminary data.</text>
</comment>
<organism evidence="1 2">
    <name type="scientific">Orenia metallireducens</name>
    <dbReference type="NCBI Taxonomy" id="1413210"/>
    <lineage>
        <taxon>Bacteria</taxon>
        <taxon>Bacillati</taxon>
        <taxon>Bacillota</taxon>
        <taxon>Clostridia</taxon>
        <taxon>Halanaerobiales</taxon>
        <taxon>Halobacteroidaceae</taxon>
        <taxon>Orenia</taxon>
    </lineage>
</organism>
<dbReference type="PANTHER" id="PTHR40940">
    <property type="entry name" value="PROTEIN BATD-RELATED"/>
    <property type="match status" value="1"/>
</dbReference>
<evidence type="ECO:0000313" key="1">
    <source>
        <dbReference type="EMBL" id="OCL27424.1"/>
    </source>
</evidence>
<evidence type="ECO:0008006" key="3">
    <source>
        <dbReference type="Google" id="ProtNLM"/>
    </source>
</evidence>
<gene>
    <name evidence="1" type="ORF">U472_07395</name>
</gene>
<dbReference type="PANTHER" id="PTHR40940:SF2">
    <property type="entry name" value="BATD"/>
    <property type="match status" value="1"/>
</dbReference>
<dbReference type="Pfam" id="PF13584">
    <property type="entry name" value="BatD"/>
    <property type="match status" value="2"/>
</dbReference>
<keyword evidence="2" id="KW-1185">Reference proteome</keyword>
<dbReference type="Proteomes" id="UP000093514">
    <property type="component" value="Unassembled WGS sequence"/>
</dbReference>
<sequence>MINVIISSLLFLLIFSALIFGAEEEFRLDIDDLYLSEGTSTNLVISLKDTKGAELVEVEGLDNFQVLSKRSGSQTTIINMERSYSKQYHYVIMPKEVGEFTLQGVVEYKGKTYRTNKLQIKVEERKVNHNQDNSNIFIRTTLSKDKIYFGQKIILKYDLFTRYNLENYGFLEEFNFNDFISQVKSQDQLKANYVYLDGKKYIKYEVGQIILTPTKTGKLKIPDYPFQANISTGDFFSSSKATYFNTEAKTIEVLPLPQEGQPEDFTGIVGNLQLDSNLADQEVEYGDSTTLNIKLTGDVNLDSLDKILDNDISGFEIYQTQKDKKEEIRGMEYYAEKNFDVILVPKESGELNLPEIKLPYFNPEKKEYEYATIAAKTIKVNGGVKKVQQNLVASSNPAKESQNKSIEISQINTTAQTDEGYYTFKIKKNYLKIALATIGLLILLMIIYLAVNRYKGSEDEELKEYYKQIKKAKDEEELYHLFNQIIKYKYNISLKANSKAELSARISDVELLANIYEIIDYIENKRYSGNEVSLDMKEKIKEIYKKINN</sequence>
<protein>
    <recommendedName>
        <fullName evidence="3">Oxygen tolerance</fullName>
    </recommendedName>
</protein>
<dbReference type="EMBL" id="LWDV01000008">
    <property type="protein sequence ID" value="OCL27424.1"/>
    <property type="molecule type" value="Genomic_DNA"/>
</dbReference>
<proteinExistence type="predicted"/>
<dbReference type="AlphaFoldDB" id="A0A1C0AAV9"/>
<name>A0A1C0AAV9_9FIRM</name>